<protein>
    <recommendedName>
        <fullName evidence="2">Colicin E5 ribonuclease domain-containing protein</fullName>
    </recommendedName>
</protein>
<feature type="region of interest" description="Disordered" evidence="1">
    <location>
        <begin position="1"/>
        <end position="93"/>
    </location>
</feature>
<feature type="domain" description="Colicin E5 ribonuclease" evidence="2">
    <location>
        <begin position="175"/>
        <end position="241"/>
    </location>
</feature>
<proteinExistence type="predicted"/>
<keyword evidence="4" id="KW-1185">Reference proteome</keyword>
<dbReference type="GO" id="GO:0004540">
    <property type="term" value="F:RNA nuclease activity"/>
    <property type="evidence" value="ECO:0007669"/>
    <property type="project" value="InterPro"/>
</dbReference>
<dbReference type="SUPFAM" id="SSF102824">
    <property type="entry name" value="Colicin D/E5 nuclease domain"/>
    <property type="match status" value="1"/>
</dbReference>
<reference evidence="3 4" key="1">
    <citation type="submission" date="2018-12" db="EMBL/GenBank/DDBJ databases">
        <authorList>
            <person name="Grouzdev D.S."/>
            <person name="Krutkina M.S."/>
        </authorList>
    </citation>
    <scope>NUCLEOTIDE SEQUENCE [LARGE SCALE GENOMIC DNA]</scope>
    <source>
        <strain evidence="3 4">RmlP026</strain>
    </source>
</reference>
<dbReference type="RefSeq" id="WP_129225608.1">
    <property type="nucleotide sequence ID" value="NZ_QYBB01000007.1"/>
</dbReference>
<dbReference type="InterPro" id="IPR021964">
    <property type="entry name" value="Colicin_E5_C"/>
</dbReference>
<organism evidence="3 4">
    <name type="scientific">Lichenibacterium minor</name>
    <dbReference type="NCBI Taxonomy" id="2316528"/>
    <lineage>
        <taxon>Bacteria</taxon>
        <taxon>Pseudomonadati</taxon>
        <taxon>Pseudomonadota</taxon>
        <taxon>Alphaproteobacteria</taxon>
        <taxon>Hyphomicrobiales</taxon>
        <taxon>Lichenihabitantaceae</taxon>
        <taxon>Lichenibacterium</taxon>
    </lineage>
</organism>
<dbReference type="InterPro" id="IPR038233">
    <property type="entry name" value="Colicin_D/E5_nuclease"/>
</dbReference>
<evidence type="ECO:0000313" key="4">
    <source>
        <dbReference type="Proteomes" id="UP000290759"/>
    </source>
</evidence>
<evidence type="ECO:0000256" key="1">
    <source>
        <dbReference type="SAM" id="MobiDB-lite"/>
    </source>
</evidence>
<dbReference type="InterPro" id="IPR038234">
    <property type="entry name" value="Colicin_E5_C_sf"/>
</dbReference>
<dbReference type="Pfam" id="PF12106">
    <property type="entry name" value="Colicin_E5"/>
    <property type="match status" value="1"/>
</dbReference>
<dbReference type="AlphaFoldDB" id="A0A4Q2UBM9"/>
<dbReference type="Gene3D" id="3.30.2310.30">
    <property type="match status" value="1"/>
</dbReference>
<dbReference type="Proteomes" id="UP000290759">
    <property type="component" value="Unassembled WGS sequence"/>
</dbReference>
<accession>A0A4Q2UBM9</accession>
<reference evidence="3 4" key="2">
    <citation type="submission" date="2019-02" db="EMBL/GenBank/DDBJ databases">
        <title>'Lichenibacterium ramalinii' gen. nov. sp. nov., 'Lichenibacterium minor' gen. nov. sp. nov.</title>
        <authorList>
            <person name="Pankratov T."/>
        </authorList>
    </citation>
    <scope>NUCLEOTIDE SEQUENCE [LARGE SCALE GENOMIC DNA]</scope>
    <source>
        <strain evidence="3 4">RmlP026</strain>
    </source>
</reference>
<sequence length="247" mass="25939">MVNDAREVGGVPRASGGFLPEGDEPRDWRGRWTTGAESGTGALVGSALRTASPAQGQQLAGPLPVPNTPADPSGAAGQGPHAPDGTPVDLASSKGPVRALARILGALAAAGGFLRRWWPEGSDGPAPLSEPELTPQISPAPPRQTSPSPLPPVQSPKLTLQDLARVTRGFAGPQSAQKWLNQFNNREWTPEQVEEAIKHGQRFSAPNRINPLNGATRYVHPETGRSVIIDDTTGQVIQVGGDDFGHY</sequence>
<name>A0A4Q2UBM9_9HYPH</name>
<comment type="caution">
    <text evidence="3">The sequence shown here is derived from an EMBL/GenBank/DDBJ whole genome shotgun (WGS) entry which is preliminary data.</text>
</comment>
<dbReference type="EMBL" id="QYBB01000007">
    <property type="protein sequence ID" value="RYC32506.1"/>
    <property type="molecule type" value="Genomic_DNA"/>
</dbReference>
<evidence type="ECO:0000259" key="2">
    <source>
        <dbReference type="Pfam" id="PF12106"/>
    </source>
</evidence>
<dbReference type="OrthoDB" id="6057489at2"/>
<evidence type="ECO:0000313" key="3">
    <source>
        <dbReference type="EMBL" id="RYC32506.1"/>
    </source>
</evidence>
<feature type="region of interest" description="Disordered" evidence="1">
    <location>
        <begin position="122"/>
        <end position="154"/>
    </location>
</feature>
<feature type="compositionally biased region" description="Pro residues" evidence="1">
    <location>
        <begin position="138"/>
        <end position="154"/>
    </location>
</feature>
<gene>
    <name evidence="3" type="ORF">D3273_08960</name>
</gene>